<dbReference type="InterPro" id="IPR008979">
    <property type="entry name" value="Galactose-bd-like_sf"/>
</dbReference>
<keyword evidence="2" id="KW-1185">Reference proteome</keyword>
<evidence type="ECO:0008006" key="3">
    <source>
        <dbReference type="Google" id="ProtNLM"/>
    </source>
</evidence>
<evidence type="ECO:0000313" key="2">
    <source>
        <dbReference type="Proteomes" id="UP000636888"/>
    </source>
</evidence>
<dbReference type="InterPro" id="IPR012334">
    <property type="entry name" value="Pectin_lyas_fold"/>
</dbReference>
<comment type="caution">
    <text evidence="1">The sequence shown here is derived from an EMBL/GenBank/DDBJ whole genome shotgun (WGS) entry which is preliminary data.</text>
</comment>
<dbReference type="InterPro" id="IPR011050">
    <property type="entry name" value="Pectin_lyase_fold/virulence"/>
</dbReference>
<evidence type="ECO:0000313" key="1">
    <source>
        <dbReference type="EMBL" id="MBJ6724266.1"/>
    </source>
</evidence>
<dbReference type="AlphaFoldDB" id="A0A8J7JB32"/>
<gene>
    <name evidence="1" type="ORF">JFN93_06075</name>
</gene>
<dbReference type="Gene3D" id="2.60.120.260">
    <property type="entry name" value="Galactose-binding domain-like"/>
    <property type="match status" value="1"/>
</dbReference>
<accession>A0A8J7JB32</accession>
<name>A0A8J7JB32_9BACT</name>
<dbReference type="Gene3D" id="2.160.20.10">
    <property type="entry name" value="Single-stranded right-handed beta-helix, Pectin lyase-like"/>
    <property type="match status" value="2"/>
</dbReference>
<dbReference type="SUPFAM" id="SSF49785">
    <property type="entry name" value="Galactose-binding domain-like"/>
    <property type="match status" value="1"/>
</dbReference>
<dbReference type="RefSeq" id="WP_199383102.1">
    <property type="nucleotide sequence ID" value="NZ_JAEMHM010000004.1"/>
</dbReference>
<organism evidence="1 2">
    <name type="scientific">Geomesophilobacter sediminis</name>
    <dbReference type="NCBI Taxonomy" id="2798584"/>
    <lineage>
        <taxon>Bacteria</taxon>
        <taxon>Pseudomonadati</taxon>
        <taxon>Thermodesulfobacteriota</taxon>
        <taxon>Desulfuromonadia</taxon>
        <taxon>Geobacterales</taxon>
        <taxon>Geobacteraceae</taxon>
        <taxon>Geomesophilobacter</taxon>
    </lineage>
</organism>
<protein>
    <recommendedName>
        <fullName evidence="3">Right handed beta helix domain-containing protein</fullName>
    </recommendedName>
</protein>
<dbReference type="SUPFAM" id="SSF51126">
    <property type="entry name" value="Pectin lyase-like"/>
    <property type="match status" value="1"/>
</dbReference>
<dbReference type="Proteomes" id="UP000636888">
    <property type="component" value="Unassembled WGS sequence"/>
</dbReference>
<reference evidence="1" key="1">
    <citation type="submission" date="2020-12" db="EMBL/GenBank/DDBJ databases">
        <title>Geomonas sp. Red875, isolated from river sediment.</title>
        <authorList>
            <person name="Xu Z."/>
            <person name="Zhang Z."/>
            <person name="Masuda Y."/>
            <person name="Itoh H."/>
            <person name="Senoo K."/>
        </authorList>
    </citation>
    <scope>NUCLEOTIDE SEQUENCE</scope>
    <source>
        <strain evidence="1">Red875</strain>
    </source>
</reference>
<dbReference type="EMBL" id="JAEMHM010000004">
    <property type="protein sequence ID" value="MBJ6724266.1"/>
    <property type="molecule type" value="Genomic_DNA"/>
</dbReference>
<proteinExistence type="predicted"/>
<sequence length="651" mass="71174">MKKFLLLVFICFQPVQVWGKTYYVSTSGDDSNSGTSEKAPWRSLFKLNRTPFAPGDSIRLKRGDRWVGALAAPIIPATNGAPGRPITWGAYGSGPRPVLTFASYRNRLSDWHDEGNNIWSTGGFQFAGEEMFPNPNSSQNAPGWYHHCTGRAICGPVGRTAAPGQHPSAPAVFKFQVADHGTSSASLQLYTASSVSLRFVQGKYYLLTFRAKCTAPFTIPAVSVKSHRDGADPTGGMMVQALTVGEKWSKCSVILRADRHVAAGGVNLLLGGEGGIPNGATCCIDSLSLREIKDDDFFGMYYCSNLIFGGGSGATTTGVLVQSGRIARQGEWFQSPVDRKIRLYSTANPAQYYGEDVAIVHGAPRSGFWLSNKQYHVFEDIHFFALPSGWNGLDFSHVVIQNCAASYTGGVPGVDPRDYHWSGGSFRVRGGGAVGASGNICDWIVRNNDFRQSYDANITWENGAWHGWGNNKKADGIEVYGNVFGLAHYNLEFGWNGAGSSMSNVHIYHNTLYDAGYEWSAGQRPDEPVQKEDAHIKCWNSPATGKNIRIENNIMDGARSQLLYFSDWRQWSSVLTMQNNIYYGACGTFAFISGVSYPTLGAFQDHFHQDSSSRYTDPLFRSKTRGDFRLADGSPAVSLGAYAGTSRWGGM</sequence>